<reference evidence="2" key="1">
    <citation type="submission" date="2016-11" db="UniProtKB">
        <authorList>
            <consortium name="WormBaseParasite"/>
        </authorList>
    </citation>
    <scope>IDENTIFICATION</scope>
    <source>
        <strain evidence="2">KR3021</strain>
    </source>
</reference>
<dbReference type="WBParaSite" id="RSKR_0000367800.1">
    <property type="protein sequence ID" value="RSKR_0000367800.1"/>
    <property type="gene ID" value="RSKR_0000367800"/>
</dbReference>
<proteinExistence type="predicted"/>
<dbReference type="Proteomes" id="UP000095286">
    <property type="component" value="Unplaced"/>
</dbReference>
<evidence type="ECO:0000313" key="1">
    <source>
        <dbReference type="Proteomes" id="UP000095286"/>
    </source>
</evidence>
<sequence length="94" mass="10722">MTKPKVNIEKMTFKTESPAVITQAELDQAGILTKEVLQRMINDMLKEGIPIPIHPLYRLDKPKVRVLDRALLLQTNFSLNQKLLKQLTAAEVLK</sequence>
<protein>
    <submittedName>
        <fullName evidence="2">BPI2 domain-containing protein</fullName>
    </submittedName>
</protein>
<accession>A0AC35TS97</accession>
<name>A0AC35TS97_9BILA</name>
<evidence type="ECO:0000313" key="2">
    <source>
        <dbReference type="WBParaSite" id="RSKR_0000367800.1"/>
    </source>
</evidence>
<organism evidence="1 2">
    <name type="scientific">Rhabditophanes sp. KR3021</name>
    <dbReference type="NCBI Taxonomy" id="114890"/>
    <lineage>
        <taxon>Eukaryota</taxon>
        <taxon>Metazoa</taxon>
        <taxon>Ecdysozoa</taxon>
        <taxon>Nematoda</taxon>
        <taxon>Chromadorea</taxon>
        <taxon>Rhabditida</taxon>
        <taxon>Tylenchina</taxon>
        <taxon>Panagrolaimomorpha</taxon>
        <taxon>Strongyloidoidea</taxon>
        <taxon>Alloionematidae</taxon>
        <taxon>Rhabditophanes</taxon>
    </lineage>
</organism>